<dbReference type="InterPro" id="IPR000835">
    <property type="entry name" value="HTH_MarR-typ"/>
</dbReference>
<dbReference type="InterPro" id="IPR036388">
    <property type="entry name" value="WH-like_DNA-bd_sf"/>
</dbReference>
<accession>A0ABV7WRJ9</accession>
<protein>
    <submittedName>
        <fullName evidence="7">MarR family winged helix-turn-helix transcriptional regulator</fullName>
    </submittedName>
</protein>
<dbReference type="EMBL" id="JBHRYN010000011">
    <property type="protein sequence ID" value="MFC3701940.1"/>
    <property type="molecule type" value="Genomic_DNA"/>
</dbReference>
<dbReference type="Proteomes" id="UP001595710">
    <property type="component" value="Unassembled WGS sequence"/>
</dbReference>
<dbReference type="SUPFAM" id="SSF46785">
    <property type="entry name" value="Winged helix' DNA-binding domain"/>
    <property type="match status" value="1"/>
</dbReference>
<dbReference type="PANTHER" id="PTHR33164:SF5">
    <property type="entry name" value="ORGANIC HYDROPEROXIDE RESISTANCE TRANSCRIPTIONAL REGULATOR"/>
    <property type="match status" value="1"/>
</dbReference>
<comment type="caution">
    <text evidence="7">The sequence shown here is derived from an EMBL/GenBank/DDBJ whole genome shotgun (WGS) entry which is preliminary data.</text>
</comment>
<dbReference type="SMART" id="SM00347">
    <property type="entry name" value="HTH_MARR"/>
    <property type="match status" value="1"/>
</dbReference>
<feature type="domain" description="HTH marR-type" evidence="6">
    <location>
        <begin position="10"/>
        <end position="140"/>
    </location>
</feature>
<comment type="subcellular location">
    <subcellularLocation>
        <location evidence="1">Cytoplasm</location>
    </subcellularLocation>
</comment>
<proteinExistence type="predicted"/>
<evidence type="ECO:0000256" key="1">
    <source>
        <dbReference type="ARBA" id="ARBA00004496"/>
    </source>
</evidence>
<dbReference type="RefSeq" id="WP_290283069.1">
    <property type="nucleotide sequence ID" value="NZ_JAUFQI010000001.1"/>
</dbReference>
<dbReference type="InterPro" id="IPR036390">
    <property type="entry name" value="WH_DNA-bd_sf"/>
</dbReference>
<organism evidence="7 8">
    <name type="scientific">Reinekea marina</name>
    <dbReference type="NCBI Taxonomy" id="1310421"/>
    <lineage>
        <taxon>Bacteria</taxon>
        <taxon>Pseudomonadati</taxon>
        <taxon>Pseudomonadota</taxon>
        <taxon>Gammaproteobacteria</taxon>
        <taxon>Oceanospirillales</taxon>
        <taxon>Saccharospirillaceae</taxon>
        <taxon>Reinekea</taxon>
    </lineage>
</organism>
<evidence type="ECO:0000313" key="8">
    <source>
        <dbReference type="Proteomes" id="UP001595710"/>
    </source>
</evidence>
<evidence type="ECO:0000259" key="6">
    <source>
        <dbReference type="PROSITE" id="PS50995"/>
    </source>
</evidence>
<dbReference type="InterPro" id="IPR039422">
    <property type="entry name" value="MarR/SlyA-like"/>
</dbReference>
<evidence type="ECO:0000256" key="3">
    <source>
        <dbReference type="ARBA" id="ARBA00023015"/>
    </source>
</evidence>
<evidence type="ECO:0000256" key="4">
    <source>
        <dbReference type="ARBA" id="ARBA00023125"/>
    </source>
</evidence>
<dbReference type="InterPro" id="IPR055166">
    <property type="entry name" value="Transc_reg_Sar_Rot_HTH"/>
</dbReference>
<keyword evidence="8" id="KW-1185">Reference proteome</keyword>
<sequence>MSEYNQLKLENQICHSLYSATNALIRAYRPLLEVLDLTYPQYLVMLALWEDDGVMIKRLVERTRLDAGTLTPILKRLEQKEIIERQTSEVDSRQKVILVTEAGRLLQSKAASVPEALSCKIKFSHEEAVLLKQLTEKLYSAI</sequence>
<evidence type="ECO:0000256" key="2">
    <source>
        <dbReference type="ARBA" id="ARBA00022490"/>
    </source>
</evidence>
<dbReference type="Pfam" id="PF22381">
    <property type="entry name" value="Staph_reg_Sar_Rot"/>
    <property type="match status" value="1"/>
</dbReference>
<gene>
    <name evidence="7" type="ORF">ACFOND_09840</name>
</gene>
<keyword evidence="4" id="KW-0238">DNA-binding</keyword>
<evidence type="ECO:0000256" key="5">
    <source>
        <dbReference type="ARBA" id="ARBA00023163"/>
    </source>
</evidence>
<keyword evidence="3" id="KW-0805">Transcription regulation</keyword>
<name>A0ABV7WRJ9_9GAMM</name>
<dbReference type="PANTHER" id="PTHR33164">
    <property type="entry name" value="TRANSCRIPTIONAL REGULATOR, MARR FAMILY"/>
    <property type="match status" value="1"/>
</dbReference>
<reference evidence="8" key="1">
    <citation type="journal article" date="2019" name="Int. J. Syst. Evol. Microbiol.">
        <title>The Global Catalogue of Microorganisms (GCM) 10K type strain sequencing project: providing services to taxonomists for standard genome sequencing and annotation.</title>
        <authorList>
            <consortium name="The Broad Institute Genomics Platform"/>
            <consortium name="The Broad Institute Genome Sequencing Center for Infectious Disease"/>
            <person name="Wu L."/>
            <person name="Ma J."/>
        </authorList>
    </citation>
    <scope>NUCLEOTIDE SEQUENCE [LARGE SCALE GENOMIC DNA]</scope>
    <source>
        <strain evidence="8">CECT 8288</strain>
    </source>
</reference>
<evidence type="ECO:0000313" key="7">
    <source>
        <dbReference type="EMBL" id="MFC3701940.1"/>
    </source>
</evidence>
<dbReference type="PROSITE" id="PS50995">
    <property type="entry name" value="HTH_MARR_2"/>
    <property type="match status" value="1"/>
</dbReference>
<dbReference type="Gene3D" id="1.10.10.10">
    <property type="entry name" value="Winged helix-like DNA-binding domain superfamily/Winged helix DNA-binding domain"/>
    <property type="match status" value="1"/>
</dbReference>
<keyword evidence="5" id="KW-0804">Transcription</keyword>
<keyword evidence="2" id="KW-0963">Cytoplasm</keyword>